<accession>A0A1D1VQT0</accession>
<keyword evidence="3" id="KW-1185">Reference proteome</keyword>
<name>A0A1D1VQT0_RAMVA</name>
<keyword evidence="1" id="KW-0472">Membrane</keyword>
<dbReference type="EMBL" id="BDGG01000010">
    <property type="protein sequence ID" value="GAV03922.1"/>
    <property type="molecule type" value="Genomic_DNA"/>
</dbReference>
<reference evidence="2 3" key="1">
    <citation type="journal article" date="2016" name="Nat. Commun.">
        <title>Extremotolerant tardigrade genome and improved radiotolerance of human cultured cells by tardigrade-unique protein.</title>
        <authorList>
            <person name="Hashimoto T."/>
            <person name="Horikawa D.D."/>
            <person name="Saito Y."/>
            <person name="Kuwahara H."/>
            <person name="Kozuka-Hata H."/>
            <person name="Shin-I T."/>
            <person name="Minakuchi Y."/>
            <person name="Ohishi K."/>
            <person name="Motoyama A."/>
            <person name="Aizu T."/>
            <person name="Enomoto A."/>
            <person name="Kondo K."/>
            <person name="Tanaka S."/>
            <person name="Hara Y."/>
            <person name="Koshikawa S."/>
            <person name="Sagara H."/>
            <person name="Miura T."/>
            <person name="Yokobori S."/>
            <person name="Miyagawa K."/>
            <person name="Suzuki Y."/>
            <person name="Kubo T."/>
            <person name="Oyama M."/>
            <person name="Kohara Y."/>
            <person name="Fujiyama A."/>
            <person name="Arakawa K."/>
            <person name="Katayama T."/>
            <person name="Toyoda A."/>
            <person name="Kunieda T."/>
        </authorList>
    </citation>
    <scope>NUCLEOTIDE SEQUENCE [LARGE SCALE GENOMIC DNA]</scope>
    <source>
        <strain evidence="2 3">YOKOZUNA-1</strain>
    </source>
</reference>
<evidence type="ECO:0000313" key="2">
    <source>
        <dbReference type="EMBL" id="GAV03922.1"/>
    </source>
</evidence>
<sequence length="107" mass="12750">MVSVSHAMCLFPMCSGGSQYYSKQRTLECGWNRLLDQNLYMQFLIVDPWKVSKEKDFSSFLLFELYHHCTIFVNTFTTNKLTLIPSFFLFLFCAVFVLYFLHFLDVW</sequence>
<keyword evidence="1" id="KW-0812">Transmembrane</keyword>
<organism evidence="2 3">
    <name type="scientific">Ramazzottius varieornatus</name>
    <name type="common">Water bear</name>
    <name type="synonym">Tardigrade</name>
    <dbReference type="NCBI Taxonomy" id="947166"/>
    <lineage>
        <taxon>Eukaryota</taxon>
        <taxon>Metazoa</taxon>
        <taxon>Ecdysozoa</taxon>
        <taxon>Tardigrada</taxon>
        <taxon>Eutardigrada</taxon>
        <taxon>Parachela</taxon>
        <taxon>Hypsibioidea</taxon>
        <taxon>Ramazzottiidae</taxon>
        <taxon>Ramazzottius</taxon>
    </lineage>
</organism>
<keyword evidence="1" id="KW-1133">Transmembrane helix</keyword>
<proteinExistence type="predicted"/>
<protein>
    <submittedName>
        <fullName evidence="2">Uncharacterized protein</fullName>
    </submittedName>
</protein>
<dbReference type="Proteomes" id="UP000186922">
    <property type="component" value="Unassembled WGS sequence"/>
</dbReference>
<gene>
    <name evidence="2" type="primary">RvY_14286-1</name>
    <name evidence="2" type="synonym">RvY_14286.1</name>
    <name evidence="2" type="ORF">RvY_14286</name>
</gene>
<evidence type="ECO:0000256" key="1">
    <source>
        <dbReference type="SAM" id="Phobius"/>
    </source>
</evidence>
<evidence type="ECO:0000313" key="3">
    <source>
        <dbReference type="Proteomes" id="UP000186922"/>
    </source>
</evidence>
<feature type="transmembrane region" description="Helical" evidence="1">
    <location>
        <begin position="81"/>
        <end position="101"/>
    </location>
</feature>
<dbReference type="AlphaFoldDB" id="A0A1D1VQT0"/>
<comment type="caution">
    <text evidence="2">The sequence shown here is derived from an EMBL/GenBank/DDBJ whole genome shotgun (WGS) entry which is preliminary data.</text>
</comment>